<accession>A0A388KLC4</accession>
<dbReference type="UniPathway" id="UPA00557">
    <property type="reaction ID" value="UER00614"/>
</dbReference>
<dbReference type="CDD" id="cd00303">
    <property type="entry name" value="retropepsin_like"/>
    <property type="match status" value="1"/>
</dbReference>
<dbReference type="AlphaFoldDB" id="A0A388KLC4"/>
<evidence type="ECO:0000256" key="16">
    <source>
        <dbReference type="ARBA" id="ARBA00023209"/>
    </source>
</evidence>
<keyword evidence="8" id="KW-0444">Lipid biosynthesis</keyword>
<evidence type="ECO:0000256" key="13">
    <source>
        <dbReference type="ARBA" id="ARBA00023098"/>
    </source>
</evidence>
<gene>
    <name evidence="20" type="ORF">CBR_g8146</name>
</gene>
<evidence type="ECO:0000313" key="21">
    <source>
        <dbReference type="Proteomes" id="UP000265515"/>
    </source>
</evidence>
<dbReference type="Pfam" id="PF08284">
    <property type="entry name" value="RVP_2"/>
    <property type="match status" value="1"/>
</dbReference>
<evidence type="ECO:0000256" key="18">
    <source>
        <dbReference type="ARBA" id="ARBA00029893"/>
    </source>
</evidence>
<organism evidence="20 21">
    <name type="scientific">Chara braunii</name>
    <name type="common">Braun's stonewort</name>
    <dbReference type="NCBI Taxonomy" id="69332"/>
    <lineage>
        <taxon>Eukaryota</taxon>
        <taxon>Viridiplantae</taxon>
        <taxon>Streptophyta</taxon>
        <taxon>Charophyceae</taxon>
        <taxon>Charales</taxon>
        <taxon>Characeae</taxon>
        <taxon>Chara</taxon>
    </lineage>
</organism>
<comment type="subcellular location">
    <subcellularLocation>
        <location evidence="2">Mitochondrion inner membrane</location>
        <topology evidence="2">Peripheral membrane protein</topology>
        <orientation evidence="2">Matrix side</orientation>
    </subcellularLocation>
</comment>
<evidence type="ECO:0000256" key="14">
    <source>
        <dbReference type="ARBA" id="ARBA00023128"/>
    </source>
</evidence>
<keyword evidence="10" id="KW-0548">Nucleotidyltransferase</keyword>
<comment type="pathway">
    <text evidence="4">Lipid metabolism.</text>
</comment>
<name>A0A388KLC4_CHABU</name>
<protein>
    <recommendedName>
        <fullName evidence="7">Phosphatidate cytidylyltransferase, mitochondrial</fullName>
        <ecNumber evidence="6">2.7.7.41</ecNumber>
    </recommendedName>
    <alternativeName>
        <fullName evidence="18">CDP-diacylglycerol synthase</fullName>
    </alternativeName>
</protein>
<dbReference type="PANTHER" id="PTHR13619:SF0">
    <property type="entry name" value="PHOSPHATIDATE CYTIDYLYLTRANSFERASE, MITOCHONDRIAL"/>
    <property type="match status" value="1"/>
</dbReference>
<evidence type="ECO:0000256" key="11">
    <source>
        <dbReference type="ARBA" id="ARBA00022792"/>
    </source>
</evidence>
<dbReference type="Gene3D" id="2.40.70.10">
    <property type="entry name" value="Acid Proteases"/>
    <property type="match status" value="1"/>
</dbReference>
<feature type="compositionally biased region" description="Gly residues" evidence="19">
    <location>
        <begin position="54"/>
        <end position="77"/>
    </location>
</feature>
<dbReference type="STRING" id="69332.A0A388KLC4"/>
<dbReference type="Pfam" id="PF09139">
    <property type="entry name" value="Tam41_Mmp37"/>
    <property type="match status" value="1"/>
</dbReference>
<dbReference type="Proteomes" id="UP000265515">
    <property type="component" value="Unassembled WGS sequence"/>
</dbReference>
<comment type="cofactor">
    <cofactor evidence="1">
        <name>Mg(2+)</name>
        <dbReference type="ChEBI" id="CHEBI:18420"/>
    </cofactor>
</comment>
<feature type="region of interest" description="Disordered" evidence="19">
    <location>
        <begin position="54"/>
        <end position="85"/>
    </location>
</feature>
<keyword evidence="9" id="KW-0808">Transferase</keyword>
<reference evidence="20 21" key="1">
    <citation type="journal article" date="2018" name="Cell">
        <title>The Chara Genome: Secondary Complexity and Implications for Plant Terrestrialization.</title>
        <authorList>
            <person name="Nishiyama T."/>
            <person name="Sakayama H."/>
            <person name="Vries J.D."/>
            <person name="Buschmann H."/>
            <person name="Saint-Marcoux D."/>
            <person name="Ullrich K.K."/>
            <person name="Haas F.B."/>
            <person name="Vanderstraeten L."/>
            <person name="Becker D."/>
            <person name="Lang D."/>
            <person name="Vosolsobe S."/>
            <person name="Rombauts S."/>
            <person name="Wilhelmsson P.K.I."/>
            <person name="Janitza P."/>
            <person name="Kern R."/>
            <person name="Heyl A."/>
            <person name="Rumpler F."/>
            <person name="Villalobos L.I.A.C."/>
            <person name="Clay J.M."/>
            <person name="Skokan R."/>
            <person name="Toyoda A."/>
            <person name="Suzuki Y."/>
            <person name="Kagoshima H."/>
            <person name="Schijlen E."/>
            <person name="Tajeshwar N."/>
            <person name="Catarino B."/>
            <person name="Hetherington A.J."/>
            <person name="Saltykova A."/>
            <person name="Bonnot C."/>
            <person name="Breuninger H."/>
            <person name="Symeonidi A."/>
            <person name="Radhakrishnan G.V."/>
            <person name="Van Nieuwerburgh F."/>
            <person name="Deforce D."/>
            <person name="Chang C."/>
            <person name="Karol K.G."/>
            <person name="Hedrich R."/>
            <person name="Ulvskov P."/>
            <person name="Glockner G."/>
            <person name="Delwiche C.F."/>
            <person name="Petrasek J."/>
            <person name="Van de Peer Y."/>
            <person name="Friml J."/>
            <person name="Beilby M."/>
            <person name="Dolan L."/>
            <person name="Kohara Y."/>
            <person name="Sugano S."/>
            <person name="Fujiyama A."/>
            <person name="Delaux P.-M."/>
            <person name="Quint M."/>
            <person name="TheiBen G."/>
            <person name="Hagemann M."/>
            <person name="Harholt J."/>
            <person name="Dunand C."/>
            <person name="Zachgo S."/>
            <person name="Langdale J."/>
            <person name="Maumus F."/>
            <person name="Straeten D.V.D."/>
            <person name="Gould S.B."/>
            <person name="Rensing S.A."/>
        </authorList>
    </citation>
    <scope>NUCLEOTIDE SEQUENCE [LARGE SCALE GENOMIC DNA]</scope>
    <source>
        <strain evidence="20 21">S276</strain>
    </source>
</reference>
<evidence type="ECO:0000256" key="15">
    <source>
        <dbReference type="ARBA" id="ARBA00023136"/>
    </source>
</evidence>
<feature type="region of interest" description="Disordered" evidence="19">
    <location>
        <begin position="1"/>
        <end position="29"/>
    </location>
</feature>
<keyword evidence="15" id="KW-0472">Membrane</keyword>
<keyword evidence="21" id="KW-1185">Reference proteome</keyword>
<evidence type="ECO:0000256" key="1">
    <source>
        <dbReference type="ARBA" id="ARBA00001946"/>
    </source>
</evidence>
<dbReference type="EC" id="2.7.7.41" evidence="6"/>
<evidence type="ECO:0000256" key="3">
    <source>
        <dbReference type="ARBA" id="ARBA00005119"/>
    </source>
</evidence>
<evidence type="ECO:0000256" key="8">
    <source>
        <dbReference type="ARBA" id="ARBA00022516"/>
    </source>
</evidence>
<evidence type="ECO:0000256" key="4">
    <source>
        <dbReference type="ARBA" id="ARBA00005189"/>
    </source>
</evidence>
<keyword evidence="16" id="KW-0594">Phospholipid biosynthesis</keyword>
<keyword evidence="11" id="KW-0999">Mitochondrion inner membrane</keyword>
<feature type="compositionally biased region" description="Polar residues" evidence="19">
    <location>
        <begin position="205"/>
        <end position="214"/>
    </location>
</feature>
<dbReference type="InterPro" id="IPR015222">
    <property type="entry name" value="Tam41"/>
</dbReference>
<evidence type="ECO:0000256" key="5">
    <source>
        <dbReference type="ARBA" id="ARBA00005458"/>
    </source>
</evidence>
<proteinExistence type="inferred from homology"/>
<evidence type="ECO:0000256" key="17">
    <source>
        <dbReference type="ARBA" id="ARBA00023264"/>
    </source>
</evidence>
<sequence length="394" mass="43150">MARREKEKGGEEDEEEMAEQQRLATALAEPLADLPPVDFAVAYGSAVFSQRLQGGRGLGGGGGGGEGGEGGEGGGEGGRGEGAEKQMDLEEWESLYASGRLQKPVKVLIDDVDMMGRSFSKNSRSAMAAAMLLLPITFSEMELLLSLCGLSYLRRLENGTRRGSGQGMLSSVGKQAKGIKELSTLSITREVEQSAAGLSQEPESDQQPALETQTDVESKVAAVQVFYTEPWEEIKEVNFHSHLEHWLQLKQQHCVQGNVELIFLKLLINRRYIHVLIDNGSTTNFFSPNGIRKAGLGMKQVELQNPCQTQVGNQEVVTSTHVVKGVCVTFDKDRTVTNELNFYILDKCPFDAVIGLGWLKAHCLRTTWADTQFVVRDAKGNECTVILTRRASPQ</sequence>
<dbReference type="GO" id="GO:0016024">
    <property type="term" value="P:CDP-diacylglycerol biosynthetic process"/>
    <property type="evidence" value="ECO:0007669"/>
    <property type="project" value="UniProtKB-UniPathway"/>
</dbReference>
<dbReference type="OrthoDB" id="341477at2759"/>
<comment type="pathway">
    <text evidence="3">Phospholipid metabolism; CDP-diacylglycerol biosynthesis; CDP-diacylglycerol from sn-glycerol 3-phosphate: step 3/3.</text>
</comment>
<dbReference type="EMBL" id="BFEA01000137">
    <property type="protein sequence ID" value="GBG70846.1"/>
    <property type="molecule type" value="Genomic_DNA"/>
</dbReference>
<evidence type="ECO:0000313" key="20">
    <source>
        <dbReference type="EMBL" id="GBG70846.1"/>
    </source>
</evidence>
<comment type="similarity">
    <text evidence="5">Belongs to the TAM41 family.</text>
</comment>
<keyword evidence="17" id="KW-1208">Phospholipid metabolism</keyword>
<comment type="caution">
    <text evidence="20">The sequence shown here is derived from an EMBL/GenBank/DDBJ whole genome shotgun (WGS) entry which is preliminary data.</text>
</comment>
<dbReference type="GO" id="GO:0032049">
    <property type="term" value="P:cardiolipin biosynthetic process"/>
    <property type="evidence" value="ECO:0007669"/>
    <property type="project" value="InterPro"/>
</dbReference>
<feature type="region of interest" description="Disordered" evidence="19">
    <location>
        <begin position="193"/>
        <end position="214"/>
    </location>
</feature>
<evidence type="ECO:0000256" key="6">
    <source>
        <dbReference type="ARBA" id="ARBA00012487"/>
    </source>
</evidence>
<keyword evidence="12" id="KW-0460">Magnesium</keyword>
<evidence type="ECO:0000256" key="9">
    <source>
        <dbReference type="ARBA" id="ARBA00022679"/>
    </source>
</evidence>
<keyword evidence="13" id="KW-0443">Lipid metabolism</keyword>
<evidence type="ECO:0000256" key="10">
    <source>
        <dbReference type="ARBA" id="ARBA00022695"/>
    </source>
</evidence>
<dbReference type="PANTHER" id="PTHR13619">
    <property type="entry name" value="PHOSPHATIDATE CYTIDYLYLTRANSFERASE, MITOCHONDRIAL"/>
    <property type="match status" value="1"/>
</dbReference>
<dbReference type="InterPro" id="IPR021109">
    <property type="entry name" value="Peptidase_aspartic_dom_sf"/>
</dbReference>
<evidence type="ECO:0000256" key="12">
    <source>
        <dbReference type="ARBA" id="ARBA00022842"/>
    </source>
</evidence>
<evidence type="ECO:0000256" key="2">
    <source>
        <dbReference type="ARBA" id="ARBA00004443"/>
    </source>
</evidence>
<keyword evidence="14" id="KW-0496">Mitochondrion</keyword>
<dbReference type="Gramene" id="GBG70846">
    <property type="protein sequence ID" value="GBG70846"/>
    <property type="gene ID" value="CBR_g8146"/>
</dbReference>
<evidence type="ECO:0000256" key="7">
    <source>
        <dbReference type="ARBA" id="ARBA00018337"/>
    </source>
</evidence>
<evidence type="ECO:0000256" key="19">
    <source>
        <dbReference type="SAM" id="MobiDB-lite"/>
    </source>
</evidence>
<dbReference type="GO" id="GO:0005743">
    <property type="term" value="C:mitochondrial inner membrane"/>
    <property type="evidence" value="ECO:0007669"/>
    <property type="project" value="UniProtKB-SubCell"/>
</dbReference>
<dbReference type="GO" id="GO:0004605">
    <property type="term" value="F:phosphatidate cytidylyltransferase activity"/>
    <property type="evidence" value="ECO:0007669"/>
    <property type="project" value="UniProtKB-EC"/>
</dbReference>